<evidence type="ECO:0000313" key="9">
    <source>
        <dbReference type="EMBL" id="CAF4240095.1"/>
    </source>
</evidence>
<dbReference type="AlphaFoldDB" id="A0A816WYR4"/>
<sequence>MRSSSSSNPPIPVDSIVINEISSQKPTTTLLHSSKIKKQYQHHLYNYWTLNERLRSKNEKLFKIQQSSCRFAFYSLWLFVFAGVMGIIVYRFTNDCSLVSIDRKQFNVKCLKHILFFTTICISFIACSGLLFGACRYFRSQPRQLLYNDECELRLIQNYDVSQGTNKSNSCFCQNSLLSGDSALSSQLTSNHNEEHLNFTVNSSIQHISSQRKIPPFTYEELPPTSSLPSIPLPPLPVSLSMNLYSKSSNINHDKSTFFSSSTSASSSPQSLFSATIVPNTSTSNNNTRKSTLTSEDVCASTPTSYTTCACGTDVWERQQRPSVSLSHR</sequence>
<evidence type="ECO:0000313" key="5">
    <source>
        <dbReference type="EMBL" id="CAF2140121.1"/>
    </source>
</evidence>
<keyword evidence="1" id="KW-0812">Transmembrane</keyword>
<dbReference type="Proteomes" id="UP000663866">
    <property type="component" value="Unassembled WGS sequence"/>
</dbReference>
<dbReference type="EMBL" id="CAJNOW010018799">
    <property type="protein sequence ID" value="CAF1668081.1"/>
    <property type="molecule type" value="Genomic_DNA"/>
</dbReference>
<feature type="transmembrane region" description="Helical" evidence="1">
    <location>
        <begin position="113"/>
        <end position="135"/>
    </location>
</feature>
<dbReference type="Proteomes" id="UP000663856">
    <property type="component" value="Unassembled WGS sequence"/>
</dbReference>
<evidence type="ECO:0000313" key="2">
    <source>
        <dbReference type="EMBL" id="CAF1085892.1"/>
    </source>
</evidence>
<dbReference type="EMBL" id="CAJNOV010001994">
    <property type="protein sequence ID" value="CAF1085892.1"/>
    <property type="molecule type" value="Genomic_DNA"/>
</dbReference>
<dbReference type="EMBL" id="CAJNRE010001782">
    <property type="protein sequence ID" value="CAF1956946.1"/>
    <property type="molecule type" value="Genomic_DNA"/>
</dbReference>
<dbReference type="Proteomes" id="UP000663842">
    <property type="component" value="Unassembled WGS sequence"/>
</dbReference>
<evidence type="ECO:0000313" key="12">
    <source>
        <dbReference type="Proteomes" id="UP000663866"/>
    </source>
</evidence>
<dbReference type="EMBL" id="CAJOBH010036587">
    <property type="protein sequence ID" value="CAF4305640.1"/>
    <property type="molecule type" value="Genomic_DNA"/>
</dbReference>
<dbReference type="OrthoDB" id="10041599at2759"/>
<protein>
    <submittedName>
        <fullName evidence="5">Uncharacterized protein</fullName>
    </submittedName>
</protein>
<comment type="caution">
    <text evidence="5">The sequence shown here is derived from an EMBL/GenBank/DDBJ whole genome shotgun (WGS) entry which is preliminary data.</text>
</comment>
<evidence type="ECO:0000313" key="7">
    <source>
        <dbReference type="EMBL" id="CAF3794875.1"/>
    </source>
</evidence>
<evidence type="ECO:0000313" key="13">
    <source>
        <dbReference type="Proteomes" id="UP000663887"/>
    </source>
</evidence>
<dbReference type="EMBL" id="CAJOBG010000716">
    <property type="protein sequence ID" value="CAF3849154.1"/>
    <property type="molecule type" value="Genomic_DNA"/>
</dbReference>
<keyword evidence="1" id="KW-0472">Membrane</keyword>
<dbReference type="Proteomes" id="UP000663855">
    <property type="component" value="Unassembled WGS sequence"/>
</dbReference>
<dbReference type="Proteomes" id="UP000681720">
    <property type="component" value="Unassembled WGS sequence"/>
</dbReference>
<feature type="transmembrane region" description="Helical" evidence="1">
    <location>
        <begin position="71"/>
        <end position="93"/>
    </location>
</feature>
<evidence type="ECO:0000313" key="8">
    <source>
        <dbReference type="EMBL" id="CAF3849154.1"/>
    </source>
</evidence>
<evidence type="ECO:0000313" key="10">
    <source>
        <dbReference type="EMBL" id="CAF4305640.1"/>
    </source>
</evidence>
<evidence type="ECO:0000313" key="6">
    <source>
        <dbReference type="EMBL" id="CAF2140210.1"/>
    </source>
</evidence>
<organism evidence="5 13">
    <name type="scientific">Rotaria magnacalcarata</name>
    <dbReference type="NCBI Taxonomy" id="392030"/>
    <lineage>
        <taxon>Eukaryota</taxon>
        <taxon>Metazoa</taxon>
        <taxon>Spiralia</taxon>
        <taxon>Gnathifera</taxon>
        <taxon>Rotifera</taxon>
        <taxon>Eurotatoria</taxon>
        <taxon>Bdelloidea</taxon>
        <taxon>Philodinida</taxon>
        <taxon>Philodinidae</taxon>
        <taxon>Rotaria</taxon>
    </lineage>
</organism>
<dbReference type="EMBL" id="CAJOBF010000306">
    <property type="protein sequence ID" value="CAF3794875.1"/>
    <property type="molecule type" value="Genomic_DNA"/>
</dbReference>
<dbReference type="EMBL" id="CAJOBJ010025213">
    <property type="protein sequence ID" value="CAF4240095.1"/>
    <property type="molecule type" value="Genomic_DNA"/>
</dbReference>
<keyword evidence="12" id="KW-1185">Reference proteome</keyword>
<dbReference type="Proteomes" id="UP000681967">
    <property type="component" value="Unassembled WGS sequence"/>
</dbReference>
<dbReference type="EMBL" id="CAJOBI010111409">
    <property type="protein sequence ID" value="CAF4634676.1"/>
    <property type="molecule type" value="Genomic_DNA"/>
</dbReference>
<reference evidence="5" key="1">
    <citation type="submission" date="2021-02" db="EMBL/GenBank/DDBJ databases">
        <authorList>
            <person name="Nowell W R."/>
        </authorList>
    </citation>
    <scope>NUCLEOTIDE SEQUENCE</scope>
</reference>
<dbReference type="EMBL" id="CAJNRG010012446">
    <property type="protein sequence ID" value="CAF2140121.1"/>
    <property type="molecule type" value="Genomic_DNA"/>
</dbReference>
<name>A0A816WYR4_9BILA</name>
<dbReference type="Proteomes" id="UP000663887">
    <property type="component" value="Unassembled WGS sequence"/>
</dbReference>
<keyword evidence="1" id="KW-1133">Transmembrane helix</keyword>
<dbReference type="EMBL" id="CAJNRF010012337">
    <property type="protein sequence ID" value="CAF2140210.1"/>
    <property type="molecule type" value="Genomic_DNA"/>
</dbReference>
<evidence type="ECO:0000313" key="11">
    <source>
        <dbReference type="EMBL" id="CAF4634676.1"/>
    </source>
</evidence>
<dbReference type="Proteomes" id="UP000663834">
    <property type="component" value="Unassembled WGS sequence"/>
</dbReference>
<dbReference type="Proteomes" id="UP000676336">
    <property type="component" value="Unassembled WGS sequence"/>
</dbReference>
<evidence type="ECO:0000313" key="3">
    <source>
        <dbReference type="EMBL" id="CAF1668081.1"/>
    </source>
</evidence>
<proteinExistence type="predicted"/>
<evidence type="ECO:0000256" key="1">
    <source>
        <dbReference type="SAM" id="Phobius"/>
    </source>
</evidence>
<gene>
    <name evidence="10" type="ORF">BYL167_LOCUS27678</name>
    <name evidence="2" type="ORF">CJN711_LOCUS6428</name>
    <name evidence="9" type="ORF">GIL414_LOCUS23221</name>
    <name evidence="3" type="ORF">KQP761_LOCUS33582</name>
    <name evidence="4" type="ORF">MBJ925_LOCUS6171</name>
    <name evidence="8" type="ORF">OVN521_LOCUS6747</name>
    <name evidence="11" type="ORF">SMN809_LOCUS40426</name>
    <name evidence="7" type="ORF">UXM345_LOCUS4457</name>
    <name evidence="6" type="ORF">WKI299_LOCUS28211</name>
    <name evidence="5" type="ORF">XDN619_LOCUS26566</name>
</gene>
<dbReference type="Proteomes" id="UP000663824">
    <property type="component" value="Unassembled WGS sequence"/>
</dbReference>
<accession>A0A816WYR4</accession>
<evidence type="ECO:0000313" key="4">
    <source>
        <dbReference type="EMBL" id="CAF1956946.1"/>
    </source>
</evidence>